<dbReference type="SUPFAM" id="SSF53335">
    <property type="entry name" value="S-adenosyl-L-methionine-dependent methyltransferases"/>
    <property type="match status" value="1"/>
</dbReference>
<comment type="caution">
    <text evidence="2">The sequence shown here is derived from an EMBL/GenBank/DDBJ whole genome shotgun (WGS) entry which is preliminary data.</text>
</comment>
<evidence type="ECO:0000256" key="1">
    <source>
        <dbReference type="SAM" id="SignalP"/>
    </source>
</evidence>
<organism evidence="2 3">
    <name type="scientific">Triparma columacea</name>
    <dbReference type="NCBI Taxonomy" id="722753"/>
    <lineage>
        <taxon>Eukaryota</taxon>
        <taxon>Sar</taxon>
        <taxon>Stramenopiles</taxon>
        <taxon>Ochrophyta</taxon>
        <taxon>Bolidophyceae</taxon>
        <taxon>Parmales</taxon>
        <taxon>Triparmaceae</taxon>
        <taxon>Triparma</taxon>
    </lineage>
</organism>
<feature type="chain" id="PRO_5040861253" description="Methyltransferase FkbM domain-containing protein" evidence="1">
    <location>
        <begin position="16"/>
        <end position="304"/>
    </location>
</feature>
<sequence length="304" mass="33050">MYLLLLVLGILSTKAQRSPPFHIIHIGAHVGNDPTLFWVVEHGATATLLEPDHNNARVLRETYKMLGKGDETVEIIEGVAGCPPGKDSARFWSGSEAQMRVGEDPKLSGSGGYISQLGALVDEETLRISEDWIRGGFMKMIDVECANLFQLLSRTPLASPLALVIDAEGHDEVILAQFMVKGGLRPHIVMFEVEHFSSETQERLVTLFMEELGELGDYACARVEQNIVCWRGGGAGASALGSVVPLTFASCWCPAGFGKDPFPKCFGQSKGCRTESNKIVTPEELLGAMAEIYERVGPQVWAAS</sequence>
<feature type="signal peptide" evidence="1">
    <location>
        <begin position="1"/>
        <end position="15"/>
    </location>
</feature>
<dbReference type="InterPro" id="IPR029063">
    <property type="entry name" value="SAM-dependent_MTases_sf"/>
</dbReference>
<name>A0A9W7GP31_9STRA</name>
<dbReference type="AlphaFoldDB" id="A0A9W7GP31"/>
<accession>A0A9W7GP31</accession>
<protein>
    <recommendedName>
        <fullName evidence="4">Methyltransferase FkbM domain-containing protein</fullName>
    </recommendedName>
</protein>
<dbReference type="Gene3D" id="3.40.50.150">
    <property type="entry name" value="Vaccinia Virus protein VP39"/>
    <property type="match status" value="1"/>
</dbReference>
<keyword evidence="1" id="KW-0732">Signal</keyword>
<gene>
    <name evidence="2" type="ORF">TrCOL_g10490</name>
</gene>
<proteinExistence type="predicted"/>
<reference evidence="3" key="1">
    <citation type="journal article" date="2023" name="Commun. Biol.">
        <title>Genome analysis of Parmales, the sister group of diatoms, reveals the evolutionary specialization of diatoms from phago-mixotrophs to photoautotrophs.</title>
        <authorList>
            <person name="Ban H."/>
            <person name="Sato S."/>
            <person name="Yoshikawa S."/>
            <person name="Yamada K."/>
            <person name="Nakamura Y."/>
            <person name="Ichinomiya M."/>
            <person name="Sato N."/>
            <person name="Blanc-Mathieu R."/>
            <person name="Endo H."/>
            <person name="Kuwata A."/>
            <person name="Ogata H."/>
        </authorList>
    </citation>
    <scope>NUCLEOTIDE SEQUENCE [LARGE SCALE GENOMIC DNA]</scope>
</reference>
<dbReference type="EMBL" id="BRYA01000385">
    <property type="protein sequence ID" value="GMI48306.1"/>
    <property type="molecule type" value="Genomic_DNA"/>
</dbReference>
<dbReference type="Proteomes" id="UP001165065">
    <property type="component" value="Unassembled WGS sequence"/>
</dbReference>
<keyword evidence="3" id="KW-1185">Reference proteome</keyword>
<evidence type="ECO:0000313" key="2">
    <source>
        <dbReference type="EMBL" id="GMI48306.1"/>
    </source>
</evidence>
<evidence type="ECO:0008006" key="4">
    <source>
        <dbReference type="Google" id="ProtNLM"/>
    </source>
</evidence>
<evidence type="ECO:0000313" key="3">
    <source>
        <dbReference type="Proteomes" id="UP001165065"/>
    </source>
</evidence>